<protein>
    <recommendedName>
        <fullName evidence="13">DNA 3'-5' helicase</fullName>
        <ecNumber evidence="13">5.6.2.4</ecNumber>
    </recommendedName>
</protein>
<dbReference type="GO" id="GO:0000725">
    <property type="term" value="P:recombinational repair"/>
    <property type="evidence" value="ECO:0007669"/>
    <property type="project" value="TreeGrafter"/>
</dbReference>
<comment type="similarity">
    <text evidence="1">Belongs to the helicase family. UvrD subfamily.</text>
</comment>
<organism evidence="18 19">
    <name type="scientific">candidate division WWE3 bacterium CG_4_9_14_0_2_um_filter_35_11</name>
    <dbReference type="NCBI Taxonomy" id="1975077"/>
    <lineage>
        <taxon>Bacteria</taxon>
        <taxon>Katanobacteria</taxon>
    </lineage>
</organism>
<dbReference type="AlphaFoldDB" id="A0A2M8EM14"/>
<dbReference type="InterPro" id="IPR000212">
    <property type="entry name" value="DNA_helicase_UvrD/REP"/>
</dbReference>
<dbReference type="Gene3D" id="1.10.486.10">
    <property type="entry name" value="PCRA, domain 4"/>
    <property type="match status" value="1"/>
</dbReference>
<dbReference type="EMBL" id="PFSJ01000011">
    <property type="protein sequence ID" value="PJC23786.1"/>
    <property type="molecule type" value="Genomic_DNA"/>
</dbReference>
<dbReference type="InterPro" id="IPR011604">
    <property type="entry name" value="PDDEXK-like_dom_sf"/>
</dbReference>
<evidence type="ECO:0000256" key="6">
    <source>
        <dbReference type="ARBA" id="ARBA00022806"/>
    </source>
</evidence>
<dbReference type="Proteomes" id="UP000229756">
    <property type="component" value="Unassembled WGS sequence"/>
</dbReference>
<dbReference type="Gene3D" id="3.90.320.10">
    <property type="match status" value="1"/>
</dbReference>
<evidence type="ECO:0000256" key="14">
    <source>
        <dbReference type="ARBA" id="ARBA00048988"/>
    </source>
</evidence>
<keyword evidence="8 15" id="KW-0067">ATP-binding</keyword>
<keyword evidence="4" id="KW-0227">DNA damage</keyword>
<dbReference type="GO" id="GO:0043138">
    <property type="term" value="F:3'-5' DNA helicase activity"/>
    <property type="evidence" value="ECO:0007669"/>
    <property type="project" value="UniProtKB-EC"/>
</dbReference>
<comment type="caution">
    <text evidence="18">The sequence shown here is derived from an EMBL/GenBank/DDBJ whole genome shotgun (WGS) entry which is preliminary data.</text>
</comment>
<evidence type="ECO:0000256" key="2">
    <source>
        <dbReference type="ARBA" id="ARBA00022722"/>
    </source>
</evidence>
<keyword evidence="9" id="KW-0238">DNA-binding</keyword>
<proteinExistence type="inferred from homology"/>
<dbReference type="GO" id="GO:0005829">
    <property type="term" value="C:cytosol"/>
    <property type="evidence" value="ECO:0007669"/>
    <property type="project" value="TreeGrafter"/>
</dbReference>
<evidence type="ECO:0000256" key="4">
    <source>
        <dbReference type="ARBA" id="ARBA00022763"/>
    </source>
</evidence>
<evidence type="ECO:0000256" key="12">
    <source>
        <dbReference type="ARBA" id="ARBA00034617"/>
    </source>
</evidence>
<dbReference type="InterPro" id="IPR013986">
    <property type="entry name" value="DExx_box_DNA_helicase_dom_sf"/>
</dbReference>
<dbReference type="PANTHER" id="PTHR11070">
    <property type="entry name" value="UVRD / RECB / PCRA DNA HELICASE FAMILY MEMBER"/>
    <property type="match status" value="1"/>
</dbReference>
<keyword evidence="5 15" id="KW-0378">Hydrolase</keyword>
<evidence type="ECO:0000256" key="5">
    <source>
        <dbReference type="ARBA" id="ARBA00022801"/>
    </source>
</evidence>
<sequence>MKDAKSFDLLYKGLNVDQKLAVSSIEGPVMLIAGPGTGKTQTLTMRIANILLKTDATPDSILALTFTESGVRAMRERLLSIIGNTSYYVNIHTFHSFASEVIQSNPDEFIIATEIEPLSDLERIHIFKEIFDKLDLKILKPFNSKYYYLRTAISKIQNLKREGIDINEYKKYISESDEMPEKDKEKNVELSKIYELYESKLKSYGRYDFEDMINFVIEKFKTSPALLQKYQERFQYFLVDEFQDTNSAQAELLYQLSSYWDPNPNLFVVGDDDQSIYRFQGASIENIINFNNKYPDAIKISLAENYRSVQKILDSAEKVISKNKLRISTLLKISKDQKSNVKKEKKENCISFGEFSTSYTENHFIAQEIKKLLEKGEKPNEIAVIYRNNADSEDIADMLSRMGIEYTLEGGENVLESGIIVRLLHLLRVIYKIRIKDEDLDLFTLLNYEFLDIKGLDILKLSRFASARKLNLFEAISHSEIAESKLSDLKSLKTLVEKITLWNELSANTTFIKFLEKVMDESGFLNWILNKENSYELLNKLNSFLSEAKRLNYSKKNLSLELFLDYVELMVDNGLGISEKTVDVETKSVKLTTAHKSKGLEFKYVFIPKFIDKKWGNAINRDLIKLPASILKTVDLSNDKAIKSQLEEDERRLFFVVLTRAKEKITITSAKSNQTAKYQKSAIPSLFLYEIPDDEIKQIDIQNHEESASEILKQILSPHKAEEVTVEEKDFLKDSLKNFKLSASSLNSYIACPYKFKLEYLFRTPQQKIRALILGSAVHSALEKANKDIKLKKPVLVEKVLSDFSEALKLEILNDSEFSEIEKEGHSILKIYHEAYKEEFYAESENNLLHVEKFFGWGFSRPLLDNKIHLQGKVDKIELLDKTSREIKIVDYKTGKPKSRNEILGNTQNSDAAQYRQLLFYKLLIDLDTTLNFKVREVELDYIGHRSAAPKRENFTITEKDVESLKETIRKVTEDIKNLKFEKTTDTSVCAMCKFKFHCWPDGIPAPTNVQLNIGL</sequence>
<dbReference type="InterPro" id="IPR014016">
    <property type="entry name" value="UvrD-like_ATP-bd"/>
</dbReference>
<evidence type="ECO:0000256" key="15">
    <source>
        <dbReference type="PROSITE-ProRule" id="PRU00560"/>
    </source>
</evidence>
<dbReference type="EC" id="5.6.2.4" evidence="13"/>
<dbReference type="Gene3D" id="1.10.10.160">
    <property type="match status" value="1"/>
</dbReference>
<dbReference type="GO" id="GO:0033202">
    <property type="term" value="C:DNA helicase complex"/>
    <property type="evidence" value="ECO:0007669"/>
    <property type="project" value="TreeGrafter"/>
</dbReference>
<evidence type="ECO:0000259" key="17">
    <source>
        <dbReference type="PROSITE" id="PS51217"/>
    </source>
</evidence>
<keyword evidence="10" id="KW-0234">DNA repair</keyword>
<keyword evidence="11" id="KW-0413">Isomerase</keyword>
<dbReference type="GO" id="GO:0003677">
    <property type="term" value="F:DNA binding"/>
    <property type="evidence" value="ECO:0007669"/>
    <property type="project" value="UniProtKB-KW"/>
</dbReference>
<feature type="domain" description="UvrD-like helicase C-terminal" evidence="17">
    <location>
        <begin position="310"/>
        <end position="599"/>
    </location>
</feature>
<comment type="catalytic activity">
    <reaction evidence="12">
        <text>Couples ATP hydrolysis with the unwinding of duplex DNA by translocating in the 3'-5' direction.</text>
        <dbReference type="EC" id="5.6.2.4"/>
    </reaction>
</comment>
<dbReference type="InterPro" id="IPR027417">
    <property type="entry name" value="P-loop_NTPase"/>
</dbReference>
<name>A0A2M8EM14_UNCKA</name>
<dbReference type="Pfam" id="PF00580">
    <property type="entry name" value="UvrD-helicase"/>
    <property type="match status" value="1"/>
</dbReference>
<dbReference type="GO" id="GO:0004527">
    <property type="term" value="F:exonuclease activity"/>
    <property type="evidence" value="ECO:0007669"/>
    <property type="project" value="UniProtKB-KW"/>
</dbReference>
<accession>A0A2M8EM14</accession>
<comment type="catalytic activity">
    <reaction evidence="14">
        <text>ATP + H2O = ADP + phosphate + H(+)</text>
        <dbReference type="Rhea" id="RHEA:13065"/>
        <dbReference type="ChEBI" id="CHEBI:15377"/>
        <dbReference type="ChEBI" id="CHEBI:15378"/>
        <dbReference type="ChEBI" id="CHEBI:30616"/>
        <dbReference type="ChEBI" id="CHEBI:43474"/>
        <dbReference type="ChEBI" id="CHEBI:456216"/>
        <dbReference type="EC" id="5.6.2.4"/>
    </reaction>
</comment>
<keyword evidence="3 15" id="KW-0547">Nucleotide-binding</keyword>
<evidence type="ECO:0000256" key="7">
    <source>
        <dbReference type="ARBA" id="ARBA00022839"/>
    </source>
</evidence>
<dbReference type="Pfam" id="PF13361">
    <property type="entry name" value="UvrD_C"/>
    <property type="match status" value="1"/>
</dbReference>
<dbReference type="GO" id="GO:0005524">
    <property type="term" value="F:ATP binding"/>
    <property type="evidence" value="ECO:0007669"/>
    <property type="project" value="UniProtKB-UniRule"/>
</dbReference>
<dbReference type="CDD" id="cd17932">
    <property type="entry name" value="DEXQc_UvrD"/>
    <property type="match status" value="1"/>
</dbReference>
<evidence type="ECO:0000256" key="10">
    <source>
        <dbReference type="ARBA" id="ARBA00023204"/>
    </source>
</evidence>
<feature type="binding site" evidence="15">
    <location>
        <begin position="33"/>
        <end position="40"/>
    </location>
    <ligand>
        <name>ATP</name>
        <dbReference type="ChEBI" id="CHEBI:30616"/>
    </ligand>
</feature>
<keyword evidence="7" id="KW-0269">Exonuclease</keyword>
<evidence type="ECO:0000256" key="8">
    <source>
        <dbReference type="ARBA" id="ARBA00022840"/>
    </source>
</evidence>
<dbReference type="Gene3D" id="3.40.50.300">
    <property type="entry name" value="P-loop containing nucleotide triphosphate hydrolases"/>
    <property type="match status" value="2"/>
</dbReference>
<keyword evidence="2" id="KW-0540">Nuclease</keyword>
<dbReference type="PANTHER" id="PTHR11070:SF48">
    <property type="entry name" value="ATP-DEPENDENT HELICASE_NUCLEASE SUBUNIT A"/>
    <property type="match status" value="1"/>
</dbReference>
<feature type="domain" description="UvrD-like helicase ATP-binding" evidence="16">
    <location>
        <begin position="12"/>
        <end position="309"/>
    </location>
</feature>
<dbReference type="SUPFAM" id="SSF52540">
    <property type="entry name" value="P-loop containing nucleoside triphosphate hydrolases"/>
    <property type="match status" value="1"/>
</dbReference>
<dbReference type="InterPro" id="IPR038726">
    <property type="entry name" value="PDDEXK_AddAB-type"/>
</dbReference>
<evidence type="ECO:0000256" key="13">
    <source>
        <dbReference type="ARBA" id="ARBA00034808"/>
    </source>
</evidence>
<evidence type="ECO:0000256" key="9">
    <source>
        <dbReference type="ARBA" id="ARBA00023125"/>
    </source>
</evidence>
<dbReference type="InterPro" id="IPR014017">
    <property type="entry name" value="DNA_helicase_UvrD-like_C"/>
</dbReference>
<gene>
    <name evidence="18" type="ORF">CO058_01595</name>
</gene>
<evidence type="ECO:0000256" key="1">
    <source>
        <dbReference type="ARBA" id="ARBA00009922"/>
    </source>
</evidence>
<keyword evidence="6 15" id="KW-0347">Helicase</keyword>
<evidence type="ECO:0000256" key="11">
    <source>
        <dbReference type="ARBA" id="ARBA00023235"/>
    </source>
</evidence>
<evidence type="ECO:0000256" key="3">
    <source>
        <dbReference type="ARBA" id="ARBA00022741"/>
    </source>
</evidence>
<evidence type="ECO:0000259" key="16">
    <source>
        <dbReference type="PROSITE" id="PS51198"/>
    </source>
</evidence>
<reference evidence="19" key="1">
    <citation type="submission" date="2017-09" db="EMBL/GenBank/DDBJ databases">
        <title>Depth-based differentiation of microbial function through sediment-hosted aquifers and enrichment of novel symbionts in the deep terrestrial subsurface.</title>
        <authorList>
            <person name="Probst A.J."/>
            <person name="Ladd B."/>
            <person name="Jarett J.K."/>
            <person name="Geller-Mcgrath D.E."/>
            <person name="Sieber C.M.K."/>
            <person name="Emerson J.B."/>
            <person name="Anantharaman K."/>
            <person name="Thomas B.C."/>
            <person name="Malmstrom R."/>
            <person name="Stieglmeier M."/>
            <person name="Klingl A."/>
            <person name="Woyke T."/>
            <person name="Ryan C.M."/>
            <person name="Banfield J.F."/>
        </authorList>
    </citation>
    <scope>NUCLEOTIDE SEQUENCE [LARGE SCALE GENOMIC DNA]</scope>
</reference>
<evidence type="ECO:0000313" key="18">
    <source>
        <dbReference type="EMBL" id="PJC23786.1"/>
    </source>
</evidence>
<dbReference type="PROSITE" id="PS51198">
    <property type="entry name" value="UVRD_HELICASE_ATP_BIND"/>
    <property type="match status" value="1"/>
</dbReference>
<dbReference type="Pfam" id="PF12705">
    <property type="entry name" value="PDDEXK_1"/>
    <property type="match status" value="1"/>
</dbReference>
<evidence type="ECO:0000313" key="19">
    <source>
        <dbReference type="Proteomes" id="UP000229756"/>
    </source>
</evidence>
<dbReference type="PROSITE" id="PS51217">
    <property type="entry name" value="UVRD_HELICASE_CTER"/>
    <property type="match status" value="1"/>
</dbReference>